<proteinExistence type="predicted"/>
<dbReference type="Gene3D" id="2.160.20.80">
    <property type="entry name" value="E3 ubiquitin-protein ligase SopA"/>
    <property type="match status" value="1"/>
</dbReference>
<dbReference type="SUPFAM" id="SSF141571">
    <property type="entry name" value="Pentapeptide repeat-like"/>
    <property type="match status" value="1"/>
</dbReference>
<feature type="transmembrane region" description="Helical" evidence="1">
    <location>
        <begin position="296"/>
        <end position="317"/>
    </location>
</feature>
<gene>
    <name evidence="2" type="ORF">H9660_00260</name>
</gene>
<comment type="caution">
    <text evidence="2">The sequence shown here is derived from an EMBL/GenBank/DDBJ whole genome shotgun (WGS) entry which is preliminary data.</text>
</comment>
<keyword evidence="1" id="KW-0472">Membrane</keyword>
<sequence>MTYVNFKEEVFVAKKQINKRRANNNKLFEKLSENKGINSEYSASEKYSFKEHRKLVLGGGHPKKEDEFEEVKDLDIICAKFIKCRFSNIKFTNCRFIACYFEECDFMGGGVVFQNCTFVKKDSDEKPNLNKEGNFSCEFNNCNIYAKFIYSTIEYIIFDNCNLKNTNFELSDMSSGMIFNSNLDMVIISDTDLSGAKIVNTYIKDLEFRDKDKSKMDEKTFIDKIKLREKTRDEYEGIYTVYENIADKFKDNNLNNNFGEYYFLCRKTQRKALKPLPKISSTIQLITCGYGERPLYAIYFSLFMILLFSILYLFFGIKVNEEIITYSDNIYKVLNLRTFLKDFNESLNLSVGMFAAIGLNEAQPSPRSYMISNLEMIIGVLMIGVGVGSLVKKIVR</sequence>
<dbReference type="Pfam" id="PF13576">
    <property type="entry name" value="Pentapeptide_3"/>
    <property type="match status" value="1"/>
</dbReference>
<accession>A0ABR8PZN2</accession>
<reference evidence="2 3" key="1">
    <citation type="submission" date="2020-08" db="EMBL/GenBank/DDBJ databases">
        <title>A Genomic Blueprint of the Chicken Gut Microbiome.</title>
        <authorList>
            <person name="Gilroy R."/>
            <person name="Ravi A."/>
            <person name="Getino M."/>
            <person name="Pursley I."/>
            <person name="Horton D.L."/>
            <person name="Alikhan N.-F."/>
            <person name="Baker D."/>
            <person name="Gharbi K."/>
            <person name="Hall N."/>
            <person name="Watson M."/>
            <person name="Adriaenssens E.M."/>
            <person name="Foster-Nyarko E."/>
            <person name="Jarju S."/>
            <person name="Secka A."/>
            <person name="Antonio M."/>
            <person name="Oren A."/>
            <person name="Chaudhuri R."/>
            <person name="La Ragione R.M."/>
            <person name="Hildebrand F."/>
            <person name="Pallen M.J."/>
        </authorList>
    </citation>
    <scope>NUCLEOTIDE SEQUENCE [LARGE SCALE GENOMIC DNA]</scope>
    <source>
        <strain evidence="2 3">Sa3CUN1</strain>
    </source>
</reference>
<evidence type="ECO:0000256" key="1">
    <source>
        <dbReference type="SAM" id="Phobius"/>
    </source>
</evidence>
<name>A0ABR8PZN2_9CLOT</name>
<keyword evidence="1" id="KW-0812">Transmembrane</keyword>
<feature type="transmembrane region" description="Helical" evidence="1">
    <location>
        <begin position="371"/>
        <end position="391"/>
    </location>
</feature>
<evidence type="ECO:0000313" key="2">
    <source>
        <dbReference type="EMBL" id="MBD7913569.1"/>
    </source>
</evidence>
<keyword evidence="1" id="KW-1133">Transmembrane helix</keyword>
<dbReference type="InterPro" id="IPR001646">
    <property type="entry name" value="5peptide_repeat"/>
</dbReference>
<dbReference type="EMBL" id="JACSQZ010000001">
    <property type="protein sequence ID" value="MBD7913569.1"/>
    <property type="molecule type" value="Genomic_DNA"/>
</dbReference>
<dbReference type="Proteomes" id="UP000640335">
    <property type="component" value="Unassembled WGS sequence"/>
</dbReference>
<dbReference type="RefSeq" id="WP_191747334.1">
    <property type="nucleotide sequence ID" value="NZ_JACSQZ010000001.1"/>
</dbReference>
<organism evidence="2 3">
    <name type="scientific">Clostridium gallinarum</name>
    <dbReference type="NCBI Taxonomy" id="2762246"/>
    <lineage>
        <taxon>Bacteria</taxon>
        <taxon>Bacillati</taxon>
        <taxon>Bacillota</taxon>
        <taxon>Clostridia</taxon>
        <taxon>Eubacteriales</taxon>
        <taxon>Clostridiaceae</taxon>
        <taxon>Clostridium</taxon>
    </lineage>
</organism>
<keyword evidence="3" id="KW-1185">Reference proteome</keyword>
<protein>
    <submittedName>
        <fullName evidence="2">Pentapeptide repeat-containing protein</fullName>
    </submittedName>
</protein>
<evidence type="ECO:0000313" key="3">
    <source>
        <dbReference type="Proteomes" id="UP000640335"/>
    </source>
</evidence>